<proteinExistence type="predicted"/>
<dbReference type="Gramene" id="QL02p039492:mrna">
    <property type="protein sequence ID" value="QL02p039492:mrna:CDS:1"/>
    <property type="gene ID" value="QL02p039492"/>
</dbReference>
<name>A0A7N2KWE7_QUELO</name>
<dbReference type="Proteomes" id="UP000594261">
    <property type="component" value="Chromosome 2"/>
</dbReference>
<accession>A0A7N2KWE7</accession>
<evidence type="ECO:0000313" key="1">
    <source>
        <dbReference type="EnsemblPlants" id="QL02p039492:mrna:CDS:1"/>
    </source>
</evidence>
<evidence type="ECO:0008006" key="3">
    <source>
        <dbReference type="Google" id="ProtNLM"/>
    </source>
</evidence>
<dbReference type="PANTHER" id="PTHR47074">
    <property type="entry name" value="BNAC02G40300D PROTEIN"/>
    <property type="match status" value="1"/>
</dbReference>
<organism evidence="1 2">
    <name type="scientific">Quercus lobata</name>
    <name type="common">Valley oak</name>
    <dbReference type="NCBI Taxonomy" id="97700"/>
    <lineage>
        <taxon>Eukaryota</taxon>
        <taxon>Viridiplantae</taxon>
        <taxon>Streptophyta</taxon>
        <taxon>Embryophyta</taxon>
        <taxon>Tracheophyta</taxon>
        <taxon>Spermatophyta</taxon>
        <taxon>Magnoliopsida</taxon>
        <taxon>eudicotyledons</taxon>
        <taxon>Gunneridae</taxon>
        <taxon>Pentapetalae</taxon>
        <taxon>rosids</taxon>
        <taxon>fabids</taxon>
        <taxon>Fagales</taxon>
        <taxon>Fagaceae</taxon>
        <taxon>Quercus</taxon>
    </lineage>
</organism>
<sequence>MVVTMWTIWSRRNQIRVQQNVYPIAQVVPNARQALSVFHRANRVQQLQATVSSTNRVTWIPPPANSLKINFDGALFKDINKAGLGVVIRNDHGQVHLHPYWNRSRCLFPPTWLKH</sequence>
<keyword evidence="2" id="KW-1185">Reference proteome</keyword>
<dbReference type="InterPro" id="IPR052929">
    <property type="entry name" value="RNase_H-like_EbsB-rel"/>
</dbReference>
<protein>
    <recommendedName>
        <fullName evidence="3">RNase H type-1 domain-containing protein</fullName>
    </recommendedName>
</protein>
<reference evidence="2" key="1">
    <citation type="journal article" date="2016" name="G3 (Bethesda)">
        <title>First Draft Assembly and Annotation of the Genome of a California Endemic Oak Quercus lobata Nee (Fagaceae).</title>
        <authorList>
            <person name="Sork V.L."/>
            <person name="Fitz-Gibbon S.T."/>
            <person name="Puiu D."/>
            <person name="Crepeau M."/>
            <person name="Gugger P.F."/>
            <person name="Sherman R."/>
            <person name="Stevens K."/>
            <person name="Langley C.H."/>
            <person name="Pellegrini M."/>
            <person name="Salzberg S.L."/>
        </authorList>
    </citation>
    <scope>NUCLEOTIDE SEQUENCE [LARGE SCALE GENOMIC DNA]</scope>
    <source>
        <strain evidence="2">cv. SW786</strain>
    </source>
</reference>
<evidence type="ECO:0000313" key="2">
    <source>
        <dbReference type="Proteomes" id="UP000594261"/>
    </source>
</evidence>
<dbReference type="AlphaFoldDB" id="A0A7N2KWE7"/>
<dbReference type="PANTHER" id="PTHR47074:SF11">
    <property type="entry name" value="REVERSE TRANSCRIPTASE-LIKE PROTEIN"/>
    <property type="match status" value="1"/>
</dbReference>
<dbReference type="InParanoid" id="A0A7N2KWE7"/>
<reference evidence="1" key="2">
    <citation type="submission" date="2021-01" db="UniProtKB">
        <authorList>
            <consortium name="EnsemblPlants"/>
        </authorList>
    </citation>
    <scope>IDENTIFICATION</scope>
</reference>
<dbReference type="EnsemblPlants" id="QL02p039492:mrna">
    <property type="protein sequence ID" value="QL02p039492:mrna:CDS:1"/>
    <property type="gene ID" value="QL02p039492"/>
</dbReference>